<evidence type="ECO:0000313" key="15">
    <source>
        <dbReference type="Proteomes" id="UP000254051"/>
    </source>
</evidence>
<evidence type="ECO:0000256" key="5">
    <source>
        <dbReference type="ARBA" id="ARBA00060595"/>
    </source>
</evidence>
<dbReference type="CDD" id="cd05007">
    <property type="entry name" value="SIS_Etherase"/>
    <property type="match status" value="1"/>
</dbReference>
<dbReference type="GO" id="GO:0097367">
    <property type="term" value="F:carbohydrate derivative binding"/>
    <property type="evidence" value="ECO:0007669"/>
    <property type="project" value="InterPro"/>
</dbReference>
<dbReference type="NCBIfam" id="NF009222">
    <property type="entry name" value="PRK12570.1"/>
    <property type="match status" value="1"/>
</dbReference>
<organism evidence="14 15">
    <name type="scientific">Faecalicatena contorta</name>
    <dbReference type="NCBI Taxonomy" id="39482"/>
    <lineage>
        <taxon>Bacteria</taxon>
        <taxon>Bacillati</taxon>
        <taxon>Bacillota</taxon>
        <taxon>Clostridia</taxon>
        <taxon>Lachnospirales</taxon>
        <taxon>Lachnospiraceae</taxon>
        <taxon>Faecalicatena</taxon>
    </lineage>
</organism>
<keyword evidence="3 12" id="KW-0119">Carbohydrate metabolism</keyword>
<dbReference type="Pfam" id="PF22645">
    <property type="entry name" value="GKRP_SIS_N"/>
    <property type="match status" value="1"/>
</dbReference>
<dbReference type="InterPro" id="IPR005488">
    <property type="entry name" value="Etherase_MurQ"/>
</dbReference>
<dbReference type="FunFam" id="1.10.8.1080:FF:000001">
    <property type="entry name" value="N-acetylmuramic acid 6-phosphate etherase"/>
    <property type="match status" value="1"/>
</dbReference>
<feature type="active site" description="Proton donor" evidence="12">
    <location>
        <position position="86"/>
    </location>
</feature>
<dbReference type="GO" id="GO:0016835">
    <property type="term" value="F:carbon-oxygen lyase activity"/>
    <property type="evidence" value="ECO:0007669"/>
    <property type="project" value="UniProtKB-UniRule"/>
</dbReference>
<dbReference type="PROSITE" id="PS51464">
    <property type="entry name" value="SIS"/>
    <property type="match status" value="1"/>
</dbReference>
<comment type="pathway">
    <text evidence="12">Amino-sugar metabolism; N-acetylmuramate degradation.</text>
</comment>
<dbReference type="InterPro" id="IPR046348">
    <property type="entry name" value="SIS_dom_sf"/>
</dbReference>
<dbReference type="GO" id="GO:0009254">
    <property type="term" value="P:peptidoglycan turnover"/>
    <property type="evidence" value="ECO:0007669"/>
    <property type="project" value="TreeGrafter"/>
</dbReference>
<evidence type="ECO:0000256" key="4">
    <source>
        <dbReference type="ARBA" id="ARBA00051747"/>
    </source>
</evidence>
<evidence type="ECO:0000256" key="2">
    <source>
        <dbReference type="ARBA" id="ARBA00023239"/>
    </source>
</evidence>
<reference evidence="15" key="1">
    <citation type="submission" date="2017-07" db="EMBL/GenBank/DDBJ databases">
        <authorList>
            <person name="Varghese N."/>
            <person name="Submissions S."/>
        </authorList>
    </citation>
    <scope>NUCLEOTIDE SEQUENCE [LARGE SCALE GENOMIC DNA]</scope>
    <source>
        <strain evidence="15">NLAE-zl-C134</strain>
    </source>
</reference>
<dbReference type="Gene3D" id="1.10.8.1080">
    <property type="match status" value="1"/>
</dbReference>
<dbReference type="GO" id="GO:0097173">
    <property type="term" value="P:N-acetylmuramic acid catabolic process"/>
    <property type="evidence" value="ECO:0007669"/>
    <property type="project" value="UniProtKB-UniPathway"/>
</dbReference>
<dbReference type="HAMAP" id="MF_00068">
    <property type="entry name" value="MurQ"/>
    <property type="match status" value="1"/>
</dbReference>
<evidence type="ECO:0000256" key="1">
    <source>
        <dbReference type="ARBA" id="ARBA00011738"/>
    </source>
</evidence>
<dbReference type="NCBIfam" id="TIGR00274">
    <property type="entry name" value="N-acetylmuramic acid 6-phosphate etherase"/>
    <property type="match status" value="1"/>
</dbReference>
<dbReference type="OrthoDB" id="9813395at2"/>
<dbReference type="Proteomes" id="UP000254051">
    <property type="component" value="Unassembled WGS sequence"/>
</dbReference>
<dbReference type="InterPro" id="IPR005486">
    <property type="entry name" value="Glucokinase_regulatory_CS"/>
</dbReference>
<sequence>MEKEQLHRLSTEISNPKSKEMDIMEIHELLVLMNQEDENVIKTVRKAIPTIEQAVKQVIYALENGGRLIYVGAGTSGRIGVMDAVECIPTFSTTDEVIAIMAGGEKAFARANEGAEDSEELAAKDLENVRLKKEDVVLAIAASGRTPYCIGALKAAKEKGAACISLACNYHAAISDYADIAIEVDAGPEVLTGSTRLKAGTCQKLVLNMISTTAMVGIGKVYGNHMVDMKATNHKLEDRAKRIIMESTQCSENQAVLALQQADQSIKTAIVMLLTGASREEAEQKLCKAKGFVKKCI</sequence>
<dbReference type="EMBL" id="UHJJ01000002">
    <property type="protein sequence ID" value="SUQ13245.1"/>
    <property type="molecule type" value="Genomic_DNA"/>
</dbReference>
<dbReference type="FunFam" id="3.40.50.10490:FF:000014">
    <property type="entry name" value="N-acetylmuramic acid 6-phosphate etherase"/>
    <property type="match status" value="1"/>
</dbReference>
<name>A0A316A290_9FIRM</name>
<evidence type="ECO:0000256" key="10">
    <source>
        <dbReference type="ARBA" id="ARBA00077905"/>
    </source>
</evidence>
<keyword evidence="2 12" id="KW-0456">Lyase</keyword>
<proteinExistence type="inferred from homology"/>
<evidence type="ECO:0000256" key="6">
    <source>
        <dbReference type="ARBA" id="ARBA00060672"/>
    </source>
</evidence>
<dbReference type="NCBIfam" id="NF003915">
    <property type="entry name" value="PRK05441.1"/>
    <property type="match status" value="1"/>
</dbReference>
<comment type="miscellaneous">
    <text evidence="12">A lyase-type mechanism (elimination/hydration) is suggested for the cleavage of the lactyl ether bond of MurNAc 6-phosphate, with the formation of an alpha,beta-unsaturated aldehyde intermediate with (E)-stereochemistry, followed by the syn addition of water to give product.</text>
</comment>
<accession>A0A316A290</accession>
<dbReference type="GO" id="GO:0046348">
    <property type="term" value="P:amino sugar catabolic process"/>
    <property type="evidence" value="ECO:0007669"/>
    <property type="project" value="InterPro"/>
</dbReference>
<dbReference type="EC" id="4.2.1.126" evidence="8 12"/>
<comment type="catalytic activity">
    <reaction evidence="4 12">
        <text>N-acetyl-D-muramate 6-phosphate + H2O = N-acetyl-D-glucosamine 6-phosphate + (R)-lactate</text>
        <dbReference type="Rhea" id="RHEA:26410"/>
        <dbReference type="ChEBI" id="CHEBI:15377"/>
        <dbReference type="ChEBI" id="CHEBI:16004"/>
        <dbReference type="ChEBI" id="CHEBI:57513"/>
        <dbReference type="ChEBI" id="CHEBI:58722"/>
        <dbReference type="EC" id="4.2.1.126"/>
    </reaction>
</comment>
<keyword evidence="15" id="KW-1185">Reference proteome</keyword>
<gene>
    <name evidence="12" type="primary">murQ</name>
    <name evidence="14" type="ORF">SAMN05216529_102463</name>
</gene>
<evidence type="ECO:0000313" key="14">
    <source>
        <dbReference type="EMBL" id="SUQ13245.1"/>
    </source>
</evidence>
<comment type="pathway">
    <text evidence="5">Amino-sugar metabolism; 1,6-anhydro-N-acetylmuramate degradation.</text>
</comment>
<comment type="function">
    <text evidence="12">Specifically catalyzes the cleavage of the D-lactyl ether substituent of MurNAc 6-phosphate, producing GlcNAc 6-phosphate and D-lactate.</text>
</comment>
<dbReference type="SUPFAM" id="SSF53697">
    <property type="entry name" value="SIS domain"/>
    <property type="match status" value="1"/>
</dbReference>
<dbReference type="RefSeq" id="WP_109709224.1">
    <property type="nucleotide sequence ID" value="NZ_QGDS01000002.1"/>
</dbReference>
<feature type="domain" description="SIS" evidence="13">
    <location>
        <begin position="58"/>
        <end position="220"/>
    </location>
</feature>
<protein>
    <recommendedName>
        <fullName evidence="9 12">N-acetylmuramic acid 6-phosphate etherase</fullName>
        <shortName evidence="12">MurNAc-6-P etherase</shortName>
        <ecNumber evidence="8 12">4.2.1.126</ecNumber>
    </recommendedName>
    <alternativeName>
        <fullName evidence="11 12">N-acetylmuramic acid 6-phosphate hydrolase</fullName>
    </alternativeName>
    <alternativeName>
        <fullName evidence="10 12">N-acetylmuramic acid 6-phosphate lyase</fullName>
    </alternativeName>
</protein>
<dbReference type="AlphaFoldDB" id="A0A316A290"/>
<evidence type="ECO:0000256" key="8">
    <source>
        <dbReference type="ARBA" id="ARBA00067056"/>
    </source>
</evidence>
<evidence type="ECO:0000256" key="12">
    <source>
        <dbReference type="HAMAP-Rule" id="MF_00068"/>
    </source>
</evidence>
<dbReference type="InterPro" id="IPR040190">
    <property type="entry name" value="MURQ/GCKR"/>
</dbReference>
<evidence type="ECO:0000259" key="13">
    <source>
        <dbReference type="PROSITE" id="PS51464"/>
    </source>
</evidence>
<dbReference type="Gene3D" id="3.40.50.10490">
    <property type="entry name" value="Glucose-6-phosphate isomerase like protein, domain 1"/>
    <property type="match status" value="1"/>
</dbReference>
<dbReference type="InterPro" id="IPR001347">
    <property type="entry name" value="SIS_dom"/>
</dbReference>
<feature type="active site" evidence="12">
    <location>
        <position position="116"/>
    </location>
</feature>
<dbReference type="PROSITE" id="PS01272">
    <property type="entry name" value="GCKR"/>
    <property type="match status" value="1"/>
</dbReference>
<dbReference type="PANTHER" id="PTHR10088">
    <property type="entry name" value="GLUCOKINASE REGULATORY PROTEIN"/>
    <property type="match status" value="1"/>
</dbReference>
<comment type="pathway">
    <text evidence="6">Cell wall biogenesis.</text>
</comment>
<comment type="subunit">
    <text evidence="1 12">Homodimer.</text>
</comment>
<dbReference type="PANTHER" id="PTHR10088:SF4">
    <property type="entry name" value="GLUCOKINASE REGULATORY PROTEIN"/>
    <property type="match status" value="1"/>
</dbReference>
<evidence type="ECO:0000256" key="9">
    <source>
        <dbReference type="ARBA" id="ARBA00070061"/>
    </source>
</evidence>
<evidence type="ECO:0000256" key="11">
    <source>
        <dbReference type="ARBA" id="ARBA00084049"/>
    </source>
</evidence>
<dbReference type="GO" id="GO:0016803">
    <property type="term" value="F:ether hydrolase activity"/>
    <property type="evidence" value="ECO:0007669"/>
    <property type="project" value="TreeGrafter"/>
</dbReference>
<evidence type="ECO:0000256" key="7">
    <source>
        <dbReference type="ARBA" id="ARBA00061234"/>
    </source>
</evidence>
<comment type="similarity">
    <text evidence="7 12">Belongs to the GCKR-like family. MurNAc-6-P etherase subfamily.</text>
</comment>
<dbReference type="UniPathway" id="UPA00342"/>
<evidence type="ECO:0000256" key="3">
    <source>
        <dbReference type="ARBA" id="ARBA00023277"/>
    </source>
</evidence>